<dbReference type="Proteomes" id="UP000653644">
    <property type="component" value="Unassembled WGS sequence"/>
</dbReference>
<evidence type="ECO:0000313" key="2">
    <source>
        <dbReference type="EMBL" id="GHA52158.1"/>
    </source>
</evidence>
<name>A0ABQ3D212_9ACTN</name>
<keyword evidence="3" id="KW-1185">Reference proteome</keyword>
<accession>A0ABQ3D212</accession>
<organism evidence="2 3">
    <name type="scientific">Streptomyces canarius</name>
    <dbReference type="NCBI Taxonomy" id="285453"/>
    <lineage>
        <taxon>Bacteria</taxon>
        <taxon>Bacillati</taxon>
        <taxon>Actinomycetota</taxon>
        <taxon>Actinomycetes</taxon>
        <taxon>Kitasatosporales</taxon>
        <taxon>Streptomycetaceae</taxon>
        <taxon>Streptomyces</taxon>
    </lineage>
</organism>
<dbReference type="Pfam" id="PF08532">
    <property type="entry name" value="Glyco_hydro_42M"/>
    <property type="match status" value="1"/>
</dbReference>
<dbReference type="CDD" id="cd03143">
    <property type="entry name" value="A4_beta-galactosidase_middle_domain"/>
    <property type="match status" value="1"/>
</dbReference>
<feature type="domain" description="Beta-galactosidase trimerisation" evidence="1">
    <location>
        <begin position="370"/>
        <end position="540"/>
    </location>
</feature>
<reference evidence="3" key="1">
    <citation type="journal article" date="2019" name="Int. J. Syst. Evol. Microbiol.">
        <title>The Global Catalogue of Microorganisms (GCM) 10K type strain sequencing project: providing services to taxonomists for standard genome sequencing and annotation.</title>
        <authorList>
            <consortium name="The Broad Institute Genomics Platform"/>
            <consortium name="The Broad Institute Genome Sequencing Center for Infectious Disease"/>
            <person name="Wu L."/>
            <person name="Ma J."/>
        </authorList>
    </citation>
    <scope>NUCLEOTIDE SEQUENCE [LARGE SCALE GENOMIC DNA]</scope>
    <source>
        <strain evidence="3">JCM 4733</strain>
    </source>
</reference>
<protein>
    <recommendedName>
        <fullName evidence="1">Beta-galactosidase trimerisation domain-containing protein</fullName>
    </recommendedName>
</protein>
<evidence type="ECO:0000313" key="3">
    <source>
        <dbReference type="Proteomes" id="UP000653644"/>
    </source>
</evidence>
<comment type="caution">
    <text evidence="2">The sequence shown here is derived from an EMBL/GenBank/DDBJ whole genome shotgun (WGS) entry which is preliminary data.</text>
</comment>
<dbReference type="RefSeq" id="WP_189892032.1">
    <property type="nucleotide sequence ID" value="NZ_BMVN01000031.1"/>
</dbReference>
<dbReference type="InterPro" id="IPR013738">
    <property type="entry name" value="Beta_galactosidase_Trimer"/>
</dbReference>
<dbReference type="EMBL" id="BMVN01000031">
    <property type="protein sequence ID" value="GHA52158.1"/>
    <property type="molecule type" value="Genomic_DNA"/>
</dbReference>
<dbReference type="Gene3D" id="3.20.20.80">
    <property type="entry name" value="Glycosidases"/>
    <property type="match status" value="1"/>
</dbReference>
<dbReference type="SUPFAM" id="SSF51445">
    <property type="entry name" value="(Trans)glycosidases"/>
    <property type="match status" value="1"/>
</dbReference>
<sequence>MTGFTVRDGRLWRDGERFVAVGVDYHPSGAGCRIWTDWDPAAIERDLREIADAGFSAVRFFVFWRDFEPEPGRLLPEALARLRHTVECAASAGLACVVSLFTIWMNGQLLDPAWRRGRSLFLDADMLTRQEEFAAAVGRELRGTTALLAIDLGDEIGNVSPDPAPSAADVAAWHHRLAAVLRRELPGVLVTQANDVSGVLGQSVFGPANSAALDMISVHGFPTWSPGSIESTAAYKATSLAPFLVRFAAAYGVPFVDELGAYGVDEEVAAHYLRAAAASSLANGAAGVLAWCWQDIASVVEPYSRHPSERFVGLRHLDGTAKPALTALRKVAGAARELSDVRRGRARIALYVPERTRAGGASYLDPEPGTLATFYAHLLLKRAHLDADIVSGDLDGYRLVVCPSATMLTMTDLERLRRHLDSGGFLFCSMGDRLHGFPGEDIAGARLVDFSLLPDGKTGFRWGADAWPVDWDAGRAPAVTVRTTTGTCLGRFGDGTPALVLNEVGEGRVLFCAAPFERQLDRPGRLTSGNAEHLYRRVAELAGIPADVDCADPDVEIVPDGTDRPRRAVVINHGTAPARVDLVWRAGRQHVRVPVSVGAKDWCVVDRPATAG</sequence>
<dbReference type="InterPro" id="IPR029062">
    <property type="entry name" value="Class_I_gatase-like"/>
</dbReference>
<dbReference type="Gene3D" id="3.40.50.880">
    <property type="match status" value="1"/>
</dbReference>
<dbReference type="SUPFAM" id="SSF52317">
    <property type="entry name" value="Class I glutamine amidotransferase-like"/>
    <property type="match status" value="1"/>
</dbReference>
<evidence type="ECO:0000259" key="1">
    <source>
        <dbReference type="Pfam" id="PF08532"/>
    </source>
</evidence>
<dbReference type="InterPro" id="IPR017853">
    <property type="entry name" value="GH"/>
</dbReference>
<gene>
    <name evidence="2" type="ORF">GCM10010345_65880</name>
</gene>
<proteinExistence type="predicted"/>